<dbReference type="SMART" id="SM00184">
    <property type="entry name" value="RING"/>
    <property type="match status" value="1"/>
</dbReference>
<feature type="domain" description="RING-type" evidence="10">
    <location>
        <begin position="35"/>
        <end position="78"/>
    </location>
</feature>
<evidence type="ECO:0000256" key="4">
    <source>
        <dbReference type="ARBA" id="ARBA00022771"/>
    </source>
</evidence>
<keyword evidence="7" id="KW-0862">Zinc</keyword>
<dbReference type="GO" id="GO:0005680">
    <property type="term" value="C:anaphase-promoting complex"/>
    <property type="evidence" value="ECO:0007669"/>
    <property type="project" value="InterPro"/>
</dbReference>
<keyword evidence="8" id="KW-0131">Cell cycle</keyword>
<dbReference type="Pfam" id="PF12861">
    <property type="entry name" value="zf-ANAPC11"/>
    <property type="match status" value="1"/>
</dbReference>
<organism evidence="11 12">
    <name type="scientific">Schizosaccharomyces osmophilus</name>
    <dbReference type="NCBI Taxonomy" id="2545709"/>
    <lineage>
        <taxon>Eukaryota</taxon>
        <taxon>Fungi</taxon>
        <taxon>Dikarya</taxon>
        <taxon>Ascomycota</taxon>
        <taxon>Taphrinomycotina</taxon>
        <taxon>Schizosaccharomycetes</taxon>
        <taxon>Schizosaccharomycetales</taxon>
        <taxon>Schizosaccharomycetaceae</taxon>
        <taxon>Schizosaccharomyces</taxon>
    </lineage>
</organism>
<dbReference type="GO" id="GO:0051301">
    <property type="term" value="P:cell division"/>
    <property type="evidence" value="ECO:0007669"/>
    <property type="project" value="UniProtKB-KW"/>
</dbReference>
<keyword evidence="11" id="KW-0436">Ligase</keyword>
<keyword evidence="6" id="KW-0833">Ubl conjugation pathway</keyword>
<dbReference type="AlphaFoldDB" id="A0AAF0AVK6"/>
<proteinExistence type="predicted"/>
<evidence type="ECO:0000313" key="11">
    <source>
        <dbReference type="EMBL" id="WBW72064.1"/>
    </source>
</evidence>
<evidence type="ECO:0000256" key="1">
    <source>
        <dbReference type="ARBA" id="ARBA00013928"/>
    </source>
</evidence>
<reference evidence="11 12" key="1">
    <citation type="journal article" date="2023" name="G3 (Bethesda)">
        <title>A high-quality reference genome for the fission yeast Schizosaccharomyces osmophilus.</title>
        <authorList>
            <person name="Jia G.S."/>
            <person name="Zhang W.C."/>
            <person name="Liang Y."/>
            <person name="Liu X.H."/>
            <person name="Rhind N."/>
            <person name="Pidoux A."/>
            <person name="Brysch-Herzberg M."/>
            <person name="Du L.L."/>
        </authorList>
    </citation>
    <scope>NUCLEOTIDE SEQUENCE [LARGE SCALE GENOMIC DNA]</scope>
    <source>
        <strain evidence="11 12">CBS 15793</strain>
    </source>
</reference>
<evidence type="ECO:0000256" key="7">
    <source>
        <dbReference type="ARBA" id="ARBA00022833"/>
    </source>
</evidence>
<dbReference type="Gene3D" id="3.30.40.10">
    <property type="entry name" value="Zinc/RING finger domain, C3HC4 (zinc finger)"/>
    <property type="match status" value="1"/>
</dbReference>
<evidence type="ECO:0000256" key="6">
    <source>
        <dbReference type="ARBA" id="ARBA00022786"/>
    </source>
</evidence>
<keyword evidence="5" id="KW-0498">Mitosis</keyword>
<dbReference type="GO" id="GO:0031145">
    <property type="term" value="P:anaphase-promoting complex-dependent catabolic process"/>
    <property type="evidence" value="ECO:0007669"/>
    <property type="project" value="InterPro"/>
</dbReference>
<keyword evidence="3" id="KW-0479">Metal-binding</keyword>
<evidence type="ECO:0000256" key="5">
    <source>
        <dbReference type="ARBA" id="ARBA00022776"/>
    </source>
</evidence>
<evidence type="ECO:0000256" key="8">
    <source>
        <dbReference type="ARBA" id="ARBA00023306"/>
    </source>
</evidence>
<dbReference type="InterPro" id="IPR051031">
    <property type="entry name" value="RING-box_E3_Ubiquitin_Ligase"/>
</dbReference>
<dbReference type="GO" id="GO:0016874">
    <property type="term" value="F:ligase activity"/>
    <property type="evidence" value="ECO:0007669"/>
    <property type="project" value="UniProtKB-KW"/>
</dbReference>
<keyword evidence="12" id="KW-1185">Reference proteome</keyword>
<evidence type="ECO:0000256" key="9">
    <source>
        <dbReference type="PROSITE-ProRule" id="PRU00175"/>
    </source>
</evidence>
<gene>
    <name evidence="11" type="primary">apc11</name>
    <name evidence="11" type="ORF">SOMG_05110</name>
</gene>
<dbReference type="KEGG" id="som:SOMG_05110"/>
<dbReference type="RefSeq" id="XP_056036307.1">
    <property type="nucleotide sequence ID" value="XM_056183884.1"/>
</dbReference>
<dbReference type="GeneID" id="80878573"/>
<dbReference type="FunFam" id="3.30.40.10:FF:000460">
    <property type="entry name" value="Anaphase promoting complex subunit 11"/>
    <property type="match status" value="1"/>
</dbReference>
<dbReference type="EMBL" id="CP115611">
    <property type="protein sequence ID" value="WBW72064.1"/>
    <property type="molecule type" value="Genomic_DNA"/>
</dbReference>
<dbReference type="GO" id="GO:0061630">
    <property type="term" value="F:ubiquitin protein ligase activity"/>
    <property type="evidence" value="ECO:0007669"/>
    <property type="project" value="InterPro"/>
</dbReference>
<dbReference type="GO" id="GO:0008270">
    <property type="term" value="F:zinc ion binding"/>
    <property type="evidence" value="ECO:0007669"/>
    <property type="project" value="UniProtKB-KW"/>
</dbReference>
<dbReference type="InterPro" id="IPR013083">
    <property type="entry name" value="Znf_RING/FYVE/PHD"/>
</dbReference>
<dbReference type="InterPro" id="IPR024991">
    <property type="entry name" value="RING-H2_APC11"/>
</dbReference>
<dbReference type="SUPFAM" id="SSF57850">
    <property type="entry name" value="RING/U-box"/>
    <property type="match status" value="1"/>
</dbReference>
<dbReference type="CDD" id="cd16456">
    <property type="entry name" value="RING-H2_APC11"/>
    <property type="match status" value="1"/>
</dbReference>
<dbReference type="Proteomes" id="UP001212411">
    <property type="component" value="Chromosome 1"/>
</dbReference>
<protein>
    <recommendedName>
        <fullName evidence="1">Anaphase-promoting complex subunit 11</fullName>
    </recommendedName>
</protein>
<evidence type="ECO:0000313" key="12">
    <source>
        <dbReference type="Proteomes" id="UP001212411"/>
    </source>
</evidence>
<dbReference type="PANTHER" id="PTHR11210">
    <property type="entry name" value="RING BOX"/>
    <property type="match status" value="1"/>
</dbReference>
<dbReference type="PROSITE" id="PS50089">
    <property type="entry name" value="ZF_RING_2"/>
    <property type="match status" value="1"/>
</dbReference>
<dbReference type="GO" id="GO:0097602">
    <property type="term" value="F:cullin family protein binding"/>
    <property type="evidence" value="ECO:0007669"/>
    <property type="project" value="InterPro"/>
</dbReference>
<sequence>MKVKIKRYHAIANWTWKTPKDDVCGICRVPFDGCCPQCLTPGDDCPIVWGKCTHIFHAHCIENWLSTAGSQGQCPMDRQTFIVAESSITP</sequence>
<evidence type="ECO:0000259" key="10">
    <source>
        <dbReference type="PROSITE" id="PS50089"/>
    </source>
</evidence>
<dbReference type="InterPro" id="IPR001841">
    <property type="entry name" value="Znf_RING"/>
</dbReference>
<evidence type="ECO:0000256" key="3">
    <source>
        <dbReference type="ARBA" id="ARBA00022723"/>
    </source>
</evidence>
<evidence type="ECO:0000256" key="2">
    <source>
        <dbReference type="ARBA" id="ARBA00022618"/>
    </source>
</evidence>
<keyword evidence="2" id="KW-0132">Cell division</keyword>
<name>A0AAF0AVK6_9SCHI</name>
<accession>A0AAF0AVK6</accession>
<keyword evidence="4 9" id="KW-0863">Zinc-finger</keyword>